<feature type="compositionally biased region" description="Acidic residues" evidence="2">
    <location>
        <begin position="468"/>
        <end position="477"/>
    </location>
</feature>
<comment type="caution">
    <text evidence="3">The sequence shown here is derived from an EMBL/GenBank/DDBJ whole genome shotgun (WGS) entry which is preliminary data.</text>
</comment>
<feature type="region of interest" description="Disordered" evidence="2">
    <location>
        <begin position="1"/>
        <end position="61"/>
    </location>
</feature>
<evidence type="ECO:0000256" key="2">
    <source>
        <dbReference type="SAM" id="MobiDB-lite"/>
    </source>
</evidence>
<dbReference type="EMBL" id="JAGDFL010000603">
    <property type="protein sequence ID" value="KAG7384364.1"/>
    <property type="molecule type" value="Genomic_DNA"/>
</dbReference>
<evidence type="ECO:0000256" key="1">
    <source>
        <dbReference type="SAM" id="Coils"/>
    </source>
</evidence>
<feature type="compositionally biased region" description="Polar residues" evidence="2">
    <location>
        <begin position="24"/>
        <end position="34"/>
    </location>
</feature>
<protein>
    <submittedName>
        <fullName evidence="3">Uncharacterized protein</fullName>
    </submittedName>
</protein>
<feature type="compositionally biased region" description="Pro residues" evidence="2">
    <location>
        <begin position="103"/>
        <end position="112"/>
    </location>
</feature>
<keyword evidence="4" id="KW-1185">Reference proteome</keyword>
<sequence>MWLNSRDLSGDDDGVAQRDGMWGFSNQTPTTSHGSIGASGSRALWNRMEPAEEEREEEALPSYLSYLQPAFRPAPTTPTTLAPSPVPSASASFYRAKRGAPGLPAPSPPLPEPVQAAPDVNHVVQKSSELAQALEHLVLGAVQKHLGDDAANQTLKTGRCRCSCDAVRVQMAEVILQVQALQNQVLELTKNNIPTAIEVGRVSVKSAGGGNWSATAPPFVPKQQQYKPPQPPSTPPQLQPPLPSQGVDSATATVLSDRISTLEGRQSAFQSQLAQIAKVLNIPTGKPGKHSPVKHLVQTLRDEVDTKVQQATAEVHGALTAEINAVLGDVKASKASGGTRKNNAREAMSSDVVLAALASEHEASLARLSGSFEELLAEEARQRAALEARMRSQLAQQEEWLQQLEGAFGSTHDQEFRDGHSSVSGSQHQVNAKLAALERKCDESRELCRRLSRLLPDARRKQNTFQPNEDEDEEEDGSGWPGHMIGRE</sequence>
<feature type="coiled-coil region" evidence="1">
    <location>
        <begin position="427"/>
        <end position="454"/>
    </location>
</feature>
<dbReference type="Proteomes" id="UP000693981">
    <property type="component" value="Unassembled WGS sequence"/>
</dbReference>
<dbReference type="OrthoDB" id="111854at2759"/>
<feature type="compositionally biased region" description="Pro residues" evidence="2">
    <location>
        <begin position="228"/>
        <end position="243"/>
    </location>
</feature>
<feature type="region of interest" description="Disordered" evidence="2">
    <location>
        <begin position="458"/>
        <end position="488"/>
    </location>
</feature>
<accession>A0A8T1VXP9</accession>
<keyword evidence="1" id="KW-0175">Coiled coil</keyword>
<dbReference type="AlphaFoldDB" id="A0A8T1VXP9"/>
<evidence type="ECO:0000313" key="3">
    <source>
        <dbReference type="EMBL" id="KAG7384364.1"/>
    </source>
</evidence>
<reference evidence="3" key="1">
    <citation type="submission" date="2021-02" db="EMBL/GenBank/DDBJ databases">
        <authorList>
            <person name="Palmer J.M."/>
        </authorList>
    </citation>
    <scope>NUCLEOTIDE SEQUENCE</scope>
    <source>
        <strain evidence="3">SCRP23</strain>
    </source>
</reference>
<evidence type="ECO:0000313" key="4">
    <source>
        <dbReference type="Proteomes" id="UP000693981"/>
    </source>
</evidence>
<name>A0A8T1VXP9_9STRA</name>
<proteinExistence type="predicted"/>
<organism evidence="3 4">
    <name type="scientific">Phytophthora boehmeriae</name>
    <dbReference type="NCBI Taxonomy" id="109152"/>
    <lineage>
        <taxon>Eukaryota</taxon>
        <taxon>Sar</taxon>
        <taxon>Stramenopiles</taxon>
        <taxon>Oomycota</taxon>
        <taxon>Peronosporomycetes</taxon>
        <taxon>Peronosporales</taxon>
        <taxon>Peronosporaceae</taxon>
        <taxon>Phytophthora</taxon>
    </lineage>
</organism>
<feature type="region of interest" description="Disordered" evidence="2">
    <location>
        <begin position="213"/>
        <end position="249"/>
    </location>
</feature>
<gene>
    <name evidence="3" type="ORF">PHYBOEH_009561</name>
</gene>
<feature type="region of interest" description="Disordered" evidence="2">
    <location>
        <begin position="97"/>
        <end position="116"/>
    </location>
</feature>